<organism evidence="2">
    <name type="scientific">Melampsora larici-populina (strain 98AG31 / pathotype 3-4-7)</name>
    <name type="common">Poplar leaf rust fungus</name>
    <dbReference type="NCBI Taxonomy" id="747676"/>
    <lineage>
        <taxon>Eukaryota</taxon>
        <taxon>Fungi</taxon>
        <taxon>Dikarya</taxon>
        <taxon>Basidiomycota</taxon>
        <taxon>Pucciniomycotina</taxon>
        <taxon>Pucciniomycetes</taxon>
        <taxon>Pucciniales</taxon>
        <taxon>Melampsoraceae</taxon>
        <taxon>Melampsora</taxon>
    </lineage>
</organism>
<dbReference type="GeneID" id="18936581"/>
<dbReference type="OrthoDB" id="3224221at2759"/>
<dbReference type="InParanoid" id="F4RAH5"/>
<evidence type="ECO:0000313" key="2">
    <source>
        <dbReference type="Proteomes" id="UP000001072"/>
    </source>
</evidence>
<dbReference type="EMBL" id="GL883094">
    <property type="protein sequence ID" value="EGG10479.1"/>
    <property type="molecule type" value="Genomic_DNA"/>
</dbReference>
<evidence type="ECO:0000313" key="1">
    <source>
        <dbReference type="EMBL" id="EGG10479.1"/>
    </source>
</evidence>
<accession>F4RAH5</accession>
<protein>
    <submittedName>
        <fullName evidence="1">Uncharacterized protein</fullName>
    </submittedName>
</protein>
<dbReference type="VEuPathDB" id="FungiDB:MELLADRAFT_93467"/>
<dbReference type="HOGENOM" id="CLU_058865_1_0_1"/>
<dbReference type="KEGG" id="mlr:MELLADRAFT_93467"/>
<reference evidence="2" key="1">
    <citation type="journal article" date="2011" name="Proc. Natl. Acad. Sci. U.S.A.">
        <title>Obligate biotrophy features unraveled by the genomic analysis of rust fungi.</title>
        <authorList>
            <person name="Duplessis S."/>
            <person name="Cuomo C.A."/>
            <person name="Lin Y.-C."/>
            <person name="Aerts A."/>
            <person name="Tisserant E."/>
            <person name="Veneault-Fourrey C."/>
            <person name="Joly D.L."/>
            <person name="Hacquard S."/>
            <person name="Amselem J."/>
            <person name="Cantarel B.L."/>
            <person name="Chiu R."/>
            <person name="Coutinho P.M."/>
            <person name="Feau N."/>
            <person name="Field M."/>
            <person name="Frey P."/>
            <person name="Gelhaye E."/>
            <person name="Goldberg J."/>
            <person name="Grabherr M.G."/>
            <person name="Kodira C.D."/>
            <person name="Kohler A."/>
            <person name="Kuees U."/>
            <person name="Lindquist E.A."/>
            <person name="Lucas S.M."/>
            <person name="Mago R."/>
            <person name="Mauceli E."/>
            <person name="Morin E."/>
            <person name="Murat C."/>
            <person name="Pangilinan J.L."/>
            <person name="Park R."/>
            <person name="Pearson M."/>
            <person name="Quesneville H."/>
            <person name="Rouhier N."/>
            <person name="Sakthikumar S."/>
            <person name="Salamov A.A."/>
            <person name="Schmutz J."/>
            <person name="Selles B."/>
            <person name="Shapiro H."/>
            <person name="Tanguay P."/>
            <person name="Tuskan G.A."/>
            <person name="Henrissat B."/>
            <person name="Van de Peer Y."/>
            <person name="Rouze P."/>
            <person name="Ellis J.G."/>
            <person name="Dodds P.N."/>
            <person name="Schein J.E."/>
            <person name="Zhong S."/>
            <person name="Hamelin R.C."/>
            <person name="Grigoriev I.V."/>
            <person name="Szabo L.J."/>
            <person name="Martin F."/>
        </authorList>
    </citation>
    <scope>NUCLEOTIDE SEQUENCE [LARGE SCALE GENOMIC DNA]</scope>
    <source>
        <strain evidence="2">98AG31 / pathotype 3-4-7</strain>
    </source>
</reference>
<keyword evidence="2" id="KW-1185">Reference proteome</keyword>
<dbReference type="RefSeq" id="XP_007405949.1">
    <property type="nucleotide sequence ID" value="XM_007405887.1"/>
</dbReference>
<dbReference type="AlphaFoldDB" id="F4RAH5"/>
<name>F4RAH5_MELLP</name>
<proteinExistence type="predicted"/>
<sequence length="272" mass="31583">MEMILQDTSVFTTYNASAHSVKSDWSPFKTLLLKDLANHQIDDNFTFEWEADNGEKSTWNQTMIFFTVKHWKFAKAASAFENFGLDQDNPNDLVQVGIMTRWVIGRIEEIKRRFRDPSKVEQRTRSKKRRDLWKYRKATLQQHLPQFLDLLPDADCCSDTEDDPHRPIQKSICPAWRSVKYGNWLHEVDRLSYQDQSTIKLRIHPARRLDTRRQEGHTVNPFGTVCANLPENCYESAFLKHYDPLEKLALGISPSSAKLDDALTAIATLLPN</sequence>
<gene>
    <name evidence="1" type="ORF">MELLADRAFT_93467</name>
</gene>
<dbReference type="Proteomes" id="UP000001072">
    <property type="component" value="Unassembled WGS sequence"/>
</dbReference>